<dbReference type="EMBL" id="AAWS01000067">
    <property type="protein sequence ID" value="EAY24518.1"/>
    <property type="molecule type" value="Genomic_DNA"/>
</dbReference>
<comment type="caution">
    <text evidence="1">The sequence shown here is derived from an EMBL/GenBank/DDBJ whole genome shotgun (WGS) entry which is preliminary data.</text>
</comment>
<protein>
    <submittedName>
        <fullName evidence="1">Uncharacterized protein</fullName>
    </submittedName>
</protein>
<keyword evidence="2" id="KW-1185">Reference proteome</keyword>
<evidence type="ECO:0000313" key="1">
    <source>
        <dbReference type="EMBL" id="EAY24518.1"/>
    </source>
</evidence>
<reference evidence="1 2" key="1">
    <citation type="submission" date="2007-01" db="EMBL/GenBank/DDBJ databases">
        <authorList>
            <person name="Haygood M."/>
            <person name="Podell S."/>
            <person name="Anderson C."/>
            <person name="Hopkinson B."/>
            <person name="Roe K."/>
            <person name="Barbeau K."/>
            <person name="Gaasterland T."/>
            <person name="Ferriera S."/>
            <person name="Johnson J."/>
            <person name="Kravitz S."/>
            <person name="Beeson K."/>
            <person name="Sutton G."/>
            <person name="Rogers Y.-H."/>
            <person name="Friedman R."/>
            <person name="Frazier M."/>
            <person name="Venter J.C."/>
        </authorList>
    </citation>
    <scope>NUCLEOTIDE SEQUENCE [LARGE SCALE GENOMIC DNA]</scope>
    <source>
        <strain evidence="1 2">ATCC 23134</strain>
    </source>
</reference>
<name>A1ZYL5_MICM2</name>
<gene>
    <name evidence="1" type="ORF">M23134_06260</name>
</gene>
<evidence type="ECO:0000313" key="2">
    <source>
        <dbReference type="Proteomes" id="UP000004095"/>
    </source>
</evidence>
<organism evidence="1 2">
    <name type="scientific">Microscilla marina ATCC 23134</name>
    <dbReference type="NCBI Taxonomy" id="313606"/>
    <lineage>
        <taxon>Bacteria</taxon>
        <taxon>Pseudomonadati</taxon>
        <taxon>Bacteroidota</taxon>
        <taxon>Cytophagia</taxon>
        <taxon>Cytophagales</taxon>
        <taxon>Microscillaceae</taxon>
        <taxon>Microscilla</taxon>
    </lineage>
</organism>
<dbReference type="Proteomes" id="UP000004095">
    <property type="component" value="Unassembled WGS sequence"/>
</dbReference>
<dbReference type="AlphaFoldDB" id="A1ZYL5"/>
<proteinExistence type="predicted"/>
<sequence>MLAIFLIPGTALTMVCIPTCPDESLDEVVADAEPAMV</sequence>
<accession>A1ZYL5</accession>